<name>A0A1D2NGD0_ORCCI</name>
<keyword evidence="2" id="KW-1185">Reference proteome</keyword>
<dbReference type="Proteomes" id="UP000094527">
    <property type="component" value="Unassembled WGS sequence"/>
</dbReference>
<proteinExistence type="predicted"/>
<comment type="caution">
    <text evidence="1">The sequence shown here is derived from an EMBL/GenBank/DDBJ whole genome shotgun (WGS) entry which is preliminary data.</text>
</comment>
<reference evidence="1 2" key="1">
    <citation type="journal article" date="2016" name="Genome Biol. Evol.">
        <title>Gene Family Evolution Reflects Adaptation to Soil Environmental Stressors in the Genome of the Collembolan Orchesella cincta.</title>
        <authorList>
            <person name="Faddeeva-Vakhrusheva A."/>
            <person name="Derks M.F."/>
            <person name="Anvar S.Y."/>
            <person name="Agamennone V."/>
            <person name="Suring W."/>
            <person name="Smit S."/>
            <person name="van Straalen N.M."/>
            <person name="Roelofs D."/>
        </authorList>
    </citation>
    <scope>NUCLEOTIDE SEQUENCE [LARGE SCALE GENOMIC DNA]</scope>
    <source>
        <tissue evidence="1">Mixed pool</tissue>
    </source>
</reference>
<organism evidence="1 2">
    <name type="scientific">Orchesella cincta</name>
    <name type="common">Springtail</name>
    <name type="synonym">Podura cincta</name>
    <dbReference type="NCBI Taxonomy" id="48709"/>
    <lineage>
        <taxon>Eukaryota</taxon>
        <taxon>Metazoa</taxon>
        <taxon>Ecdysozoa</taxon>
        <taxon>Arthropoda</taxon>
        <taxon>Hexapoda</taxon>
        <taxon>Collembola</taxon>
        <taxon>Entomobryomorpha</taxon>
        <taxon>Entomobryoidea</taxon>
        <taxon>Orchesellidae</taxon>
        <taxon>Orchesellinae</taxon>
        <taxon>Orchesella</taxon>
    </lineage>
</organism>
<sequence>MDFTDRLIFDILIHIEMPTPFQNQGGGSYHIIPKTLEYITTFDGMCDRRFSSRNTTTGLPLLYQTVFLSLEEKILLEELHSFVLLLITQKQSNECYCYVLTPQSLIDIVITVDYRRRVEV</sequence>
<evidence type="ECO:0000313" key="2">
    <source>
        <dbReference type="Proteomes" id="UP000094527"/>
    </source>
</evidence>
<protein>
    <submittedName>
        <fullName evidence="1">Uncharacterized protein</fullName>
    </submittedName>
</protein>
<dbReference type="AlphaFoldDB" id="A0A1D2NGD0"/>
<accession>A0A1D2NGD0</accession>
<gene>
    <name evidence="1" type="ORF">Ocin01_02374</name>
</gene>
<dbReference type="EMBL" id="LJIJ01000048">
    <property type="protein sequence ID" value="ODN04320.1"/>
    <property type="molecule type" value="Genomic_DNA"/>
</dbReference>
<evidence type="ECO:0000313" key="1">
    <source>
        <dbReference type="EMBL" id="ODN04320.1"/>
    </source>
</evidence>